<dbReference type="eggNOG" id="COG0642">
    <property type="taxonomic scope" value="Bacteria"/>
</dbReference>
<evidence type="ECO:0000259" key="21">
    <source>
        <dbReference type="PROSITE" id="PS50885"/>
    </source>
</evidence>
<dbReference type="InterPro" id="IPR005467">
    <property type="entry name" value="His_kinase_dom"/>
</dbReference>
<evidence type="ECO:0000256" key="3">
    <source>
        <dbReference type="ARBA" id="ARBA00012438"/>
    </source>
</evidence>
<dbReference type="GO" id="GO:0005524">
    <property type="term" value="F:ATP binding"/>
    <property type="evidence" value="ECO:0007669"/>
    <property type="project" value="UniProtKB-KW"/>
</dbReference>
<dbReference type="PROSITE" id="PS50894">
    <property type="entry name" value="HPT"/>
    <property type="match status" value="1"/>
</dbReference>
<dbReference type="PROSITE" id="PS50110">
    <property type="entry name" value="RESPONSE_REGULATORY"/>
    <property type="match status" value="2"/>
</dbReference>
<dbReference type="PROSITE" id="PS50885">
    <property type="entry name" value="HAMP"/>
    <property type="match status" value="1"/>
</dbReference>
<evidence type="ECO:0000313" key="24">
    <source>
        <dbReference type="Proteomes" id="UP000002588"/>
    </source>
</evidence>
<evidence type="ECO:0000256" key="13">
    <source>
        <dbReference type="ARBA" id="ARBA00023136"/>
    </source>
</evidence>
<keyword evidence="6 23" id="KW-0808">Transferase</keyword>
<comment type="function">
    <text evidence="14">Member of the two-component regulatory system BvgS/BvgA. Phosphorylates BvgA via a four-step phosphorelay in response to environmental signals.</text>
</comment>
<evidence type="ECO:0000256" key="4">
    <source>
        <dbReference type="ARBA" id="ARBA00022475"/>
    </source>
</evidence>
<evidence type="ECO:0000256" key="5">
    <source>
        <dbReference type="ARBA" id="ARBA00022553"/>
    </source>
</evidence>
<dbReference type="Gene3D" id="3.40.50.2300">
    <property type="match status" value="2"/>
</dbReference>
<dbReference type="CDD" id="cd06225">
    <property type="entry name" value="HAMP"/>
    <property type="match status" value="1"/>
</dbReference>
<dbReference type="PANTHER" id="PTHR45339:SF5">
    <property type="entry name" value="HISTIDINE KINASE"/>
    <property type="match status" value="1"/>
</dbReference>
<feature type="modified residue" description="Phosphohistidine" evidence="16">
    <location>
        <position position="867"/>
    </location>
</feature>
<feature type="domain" description="Response regulatory" evidence="20">
    <location>
        <begin position="524"/>
        <end position="645"/>
    </location>
</feature>
<dbReference type="GO" id="GO:0005886">
    <property type="term" value="C:plasma membrane"/>
    <property type="evidence" value="ECO:0007669"/>
    <property type="project" value="UniProtKB-SubCell"/>
</dbReference>
<evidence type="ECO:0000256" key="11">
    <source>
        <dbReference type="ARBA" id="ARBA00022989"/>
    </source>
</evidence>
<dbReference type="PRINTS" id="PR00344">
    <property type="entry name" value="BCTRLSENSOR"/>
</dbReference>
<dbReference type="SMART" id="SM00304">
    <property type="entry name" value="HAMP"/>
    <property type="match status" value="1"/>
</dbReference>
<dbReference type="FunFam" id="3.30.565.10:FF:000010">
    <property type="entry name" value="Sensor histidine kinase RcsC"/>
    <property type="match status" value="1"/>
</dbReference>
<dbReference type="Pfam" id="PF00512">
    <property type="entry name" value="HisKA"/>
    <property type="match status" value="1"/>
</dbReference>
<evidence type="ECO:0000256" key="2">
    <source>
        <dbReference type="ARBA" id="ARBA00004651"/>
    </source>
</evidence>
<keyword evidence="8" id="KW-0547">Nucleotide-binding</keyword>
<dbReference type="CDD" id="cd00156">
    <property type="entry name" value="REC"/>
    <property type="match status" value="1"/>
</dbReference>
<dbReference type="PANTHER" id="PTHR45339">
    <property type="entry name" value="HYBRID SIGNAL TRANSDUCTION HISTIDINE KINASE J"/>
    <property type="match status" value="1"/>
</dbReference>
<dbReference type="STRING" id="62928.azo2402"/>
<dbReference type="SUPFAM" id="SSF52172">
    <property type="entry name" value="CheY-like"/>
    <property type="match status" value="2"/>
</dbReference>
<dbReference type="SUPFAM" id="SSF47384">
    <property type="entry name" value="Homodimeric domain of signal transducing histidine kinase"/>
    <property type="match status" value="1"/>
</dbReference>
<evidence type="ECO:0000256" key="18">
    <source>
        <dbReference type="SAM" id="Phobius"/>
    </source>
</evidence>
<evidence type="ECO:0000256" key="10">
    <source>
        <dbReference type="ARBA" id="ARBA00022840"/>
    </source>
</evidence>
<dbReference type="SUPFAM" id="SSF47226">
    <property type="entry name" value="Histidine-containing phosphotransfer domain, HPT domain"/>
    <property type="match status" value="1"/>
</dbReference>
<evidence type="ECO:0000256" key="16">
    <source>
        <dbReference type="PROSITE-ProRule" id="PRU00110"/>
    </source>
</evidence>
<dbReference type="InterPro" id="IPR001789">
    <property type="entry name" value="Sig_transdc_resp-reg_receiver"/>
</dbReference>
<sequence>MKRSARLSDLLHPETIRGKLMVLSVAGLLIGVVLVFALIVYQQQRLIRNEWADSLNAQARLIATNSEAALAFQDRSEAARLLAAVQSNPFILRARLLVGPDGAVFAQYDRGDADPIPDMPDAAGDGGAHFAEGWLIVQSRVRTGDGSDARVELVASLESMRQTEWNLALETGTMLLLALVLSLWLAGRMAHRLSAPVERISALLQRMSSNAALDERLQVQGNDEIARLAHGLNTLIDTLQARDRELNDYRQHLEELVEQRTRQLSIATAEAQQASRAKSDFLARMSHEIRTPMNAVIGLTHLALRTELSPQQRDYLRKIRGSSQALLGIINDILDFSKIEAGKLRLEQIPFTLHDVIDNLSNIVTVKAAEKGLDVLLAIDPAIPDRMRGDPLRLSQILINLGTNAVKFTERGEVVVDCRLIDKTEDCVRVRFSVTDTGIGISAAQRGLLFQSFHQADGSITRRFGGTGLGLAISKQLIEIMEGSLEVASEPGEGSTFSFVIPFGTVAGARERHYLAPEELRHKPILVVDDNPTARAMLRTMIEHFHFVADTAASGEEAILKIREAGEQGYAVVLMDRDMPGLDGIEAARRIKLDLSLPTPPRILLMASYTKDHALQEAGHGAGLDGILTKPVGPSLLFNSLLKVLGHAHRVEPEEPLFADQPTQGLAGIRGARVLLVEDNPINQQVATEFLRQAGLQVDLAGDGYEGVDRAVATAYDLILMDVQMPGMDGLEATRRIRARDSHTPIVAMTAHALDTDRERSRAAGMNGHLTKPIDPAELETTLVRWIPPGVRALPAGTLPAAADTTTEELPVIDALDGAQGLKRVGGSARLYLDLLRDFLKGHASDAERVEALVEGGDWATAGRVLHTFKGVAAALGGTELAALAVRVEDAVREQNRGAAVEALPPFTRALGNLCGALAEHFARHPGGAPAASASVGATEGPDLREGLEQAAELLRAGNSRAERVVASIAPAAHAQGHGGEVDAILAAIEDVEFDAALARVNALLARFERNG</sequence>
<evidence type="ECO:0000256" key="15">
    <source>
        <dbReference type="ARBA" id="ARBA00070152"/>
    </source>
</evidence>
<evidence type="ECO:0000256" key="12">
    <source>
        <dbReference type="ARBA" id="ARBA00023012"/>
    </source>
</evidence>
<dbReference type="InterPro" id="IPR004358">
    <property type="entry name" value="Sig_transdc_His_kin-like_C"/>
</dbReference>
<dbReference type="CDD" id="cd16922">
    <property type="entry name" value="HATPase_EvgS-ArcB-TorS-like"/>
    <property type="match status" value="1"/>
</dbReference>
<evidence type="ECO:0000256" key="9">
    <source>
        <dbReference type="ARBA" id="ARBA00022777"/>
    </source>
</evidence>
<dbReference type="InterPro" id="IPR033417">
    <property type="entry name" value="CHASE8"/>
</dbReference>
<dbReference type="RefSeq" id="WP_011766133.1">
    <property type="nucleotide sequence ID" value="NC_008702.1"/>
</dbReference>
<feature type="transmembrane region" description="Helical" evidence="18">
    <location>
        <begin position="167"/>
        <end position="186"/>
    </location>
</feature>
<dbReference type="Pfam" id="PF02518">
    <property type="entry name" value="HATPase_c"/>
    <property type="match status" value="1"/>
</dbReference>
<protein>
    <recommendedName>
        <fullName evidence="15">Virulence sensor protein BvgS</fullName>
        <ecNumber evidence="3">2.7.13.3</ecNumber>
    </recommendedName>
</protein>
<dbReference type="InterPro" id="IPR003661">
    <property type="entry name" value="HisK_dim/P_dom"/>
</dbReference>
<keyword evidence="13 18" id="KW-0472">Membrane</keyword>
<feature type="domain" description="Response regulatory" evidence="20">
    <location>
        <begin position="673"/>
        <end position="787"/>
    </location>
</feature>
<evidence type="ECO:0000256" key="14">
    <source>
        <dbReference type="ARBA" id="ARBA00058004"/>
    </source>
</evidence>
<dbReference type="GO" id="GO:0000155">
    <property type="term" value="F:phosphorelay sensor kinase activity"/>
    <property type="evidence" value="ECO:0007669"/>
    <property type="project" value="InterPro"/>
</dbReference>
<dbReference type="InterPro" id="IPR003594">
    <property type="entry name" value="HATPase_dom"/>
</dbReference>
<evidence type="ECO:0000259" key="19">
    <source>
        <dbReference type="PROSITE" id="PS50109"/>
    </source>
</evidence>
<dbReference type="InterPro" id="IPR036097">
    <property type="entry name" value="HisK_dim/P_sf"/>
</dbReference>
<comment type="subcellular location">
    <subcellularLocation>
        <location evidence="2">Cell membrane</location>
        <topology evidence="2">Multi-pass membrane protein</topology>
    </subcellularLocation>
</comment>
<gene>
    <name evidence="23" type="primary">barA</name>
    <name evidence="23" type="ordered locus">azo2402</name>
</gene>
<evidence type="ECO:0000313" key="23">
    <source>
        <dbReference type="EMBL" id="CAL95019.1"/>
    </source>
</evidence>
<dbReference type="SMART" id="SM00073">
    <property type="entry name" value="HPT"/>
    <property type="match status" value="1"/>
</dbReference>
<feature type="transmembrane region" description="Helical" evidence="18">
    <location>
        <begin position="20"/>
        <end position="41"/>
    </location>
</feature>
<dbReference type="InterPro" id="IPR003660">
    <property type="entry name" value="HAMP_dom"/>
</dbReference>
<dbReference type="Gene3D" id="1.20.120.160">
    <property type="entry name" value="HPT domain"/>
    <property type="match status" value="1"/>
</dbReference>
<dbReference type="SMART" id="SM00387">
    <property type="entry name" value="HATPase_c"/>
    <property type="match status" value="1"/>
</dbReference>
<organism evidence="23 24">
    <name type="scientific">Azoarcus sp. (strain BH72)</name>
    <dbReference type="NCBI Taxonomy" id="418699"/>
    <lineage>
        <taxon>Bacteria</taxon>
        <taxon>Pseudomonadati</taxon>
        <taxon>Pseudomonadota</taxon>
        <taxon>Betaproteobacteria</taxon>
        <taxon>Rhodocyclales</taxon>
        <taxon>Zoogloeaceae</taxon>
        <taxon>Azoarcus</taxon>
    </lineage>
</organism>
<dbReference type="InterPro" id="IPR008207">
    <property type="entry name" value="Sig_transdc_His_kin_Hpt_dom"/>
</dbReference>
<dbReference type="SMART" id="SM00388">
    <property type="entry name" value="HisKA"/>
    <property type="match status" value="1"/>
</dbReference>
<name>A1K864_AZOSB</name>
<keyword evidence="24" id="KW-1185">Reference proteome</keyword>
<dbReference type="eggNOG" id="COG5002">
    <property type="taxonomic scope" value="Bacteria"/>
</dbReference>
<feature type="domain" description="HPt" evidence="22">
    <location>
        <begin position="828"/>
        <end position="929"/>
    </location>
</feature>
<dbReference type="Pfam" id="PF17152">
    <property type="entry name" value="CHASE8"/>
    <property type="match status" value="1"/>
</dbReference>
<dbReference type="FunFam" id="1.10.287.130:FF:000003">
    <property type="entry name" value="Histidine kinase"/>
    <property type="match status" value="1"/>
</dbReference>
<dbReference type="InterPro" id="IPR036890">
    <property type="entry name" value="HATPase_C_sf"/>
</dbReference>
<dbReference type="Gene3D" id="6.10.340.10">
    <property type="match status" value="1"/>
</dbReference>
<evidence type="ECO:0000259" key="20">
    <source>
        <dbReference type="PROSITE" id="PS50110"/>
    </source>
</evidence>
<dbReference type="SMART" id="SM00448">
    <property type="entry name" value="REC"/>
    <property type="match status" value="2"/>
</dbReference>
<feature type="domain" description="HAMP" evidence="21">
    <location>
        <begin position="191"/>
        <end position="244"/>
    </location>
</feature>
<evidence type="ECO:0000256" key="17">
    <source>
        <dbReference type="PROSITE-ProRule" id="PRU00169"/>
    </source>
</evidence>
<feature type="domain" description="Histidine kinase" evidence="19">
    <location>
        <begin position="284"/>
        <end position="505"/>
    </location>
</feature>
<proteinExistence type="predicted"/>
<evidence type="ECO:0000259" key="22">
    <source>
        <dbReference type="PROSITE" id="PS50894"/>
    </source>
</evidence>
<keyword evidence="12" id="KW-0902">Two-component regulatory system</keyword>
<dbReference type="Gene3D" id="3.30.565.10">
    <property type="entry name" value="Histidine kinase-like ATPase, C-terminal domain"/>
    <property type="match status" value="1"/>
</dbReference>
<feature type="modified residue" description="4-aspartylphosphate" evidence="17">
    <location>
        <position position="722"/>
    </location>
</feature>
<dbReference type="InterPro" id="IPR036641">
    <property type="entry name" value="HPT_dom_sf"/>
</dbReference>
<dbReference type="EC" id="2.7.13.3" evidence="3"/>
<dbReference type="InterPro" id="IPR011006">
    <property type="entry name" value="CheY-like_superfamily"/>
</dbReference>
<evidence type="ECO:0000256" key="1">
    <source>
        <dbReference type="ARBA" id="ARBA00000085"/>
    </source>
</evidence>
<evidence type="ECO:0000256" key="6">
    <source>
        <dbReference type="ARBA" id="ARBA00022679"/>
    </source>
</evidence>
<keyword evidence="5 17" id="KW-0597">Phosphoprotein</keyword>
<dbReference type="Gene3D" id="1.10.287.130">
    <property type="match status" value="1"/>
</dbReference>
<comment type="catalytic activity">
    <reaction evidence="1">
        <text>ATP + protein L-histidine = ADP + protein N-phospho-L-histidine.</text>
        <dbReference type="EC" id="2.7.13.3"/>
    </reaction>
</comment>
<dbReference type="Pfam" id="PF01627">
    <property type="entry name" value="Hpt"/>
    <property type="match status" value="1"/>
</dbReference>
<dbReference type="CDD" id="cd17546">
    <property type="entry name" value="REC_hyHK_CKI1_RcsC-like"/>
    <property type="match status" value="1"/>
</dbReference>
<accession>A1K864</accession>
<dbReference type="SUPFAM" id="SSF55874">
    <property type="entry name" value="ATPase domain of HSP90 chaperone/DNA topoisomerase II/histidine kinase"/>
    <property type="match status" value="1"/>
</dbReference>
<dbReference type="CDD" id="cd00082">
    <property type="entry name" value="HisKA"/>
    <property type="match status" value="1"/>
</dbReference>
<feature type="modified residue" description="4-aspartylphosphate" evidence="17">
    <location>
        <position position="576"/>
    </location>
</feature>
<keyword evidence="9" id="KW-0418">Kinase</keyword>
<dbReference type="Pfam" id="PF00072">
    <property type="entry name" value="Response_reg"/>
    <property type="match status" value="2"/>
</dbReference>
<evidence type="ECO:0000256" key="7">
    <source>
        <dbReference type="ARBA" id="ARBA00022692"/>
    </source>
</evidence>
<keyword evidence="11 18" id="KW-1133">Transmembrane helix</keyword>
<keyword evidence="4" id="KW-1003">Cell membrane</keyword>
<dbReference type="Pfam" id="PF00672">
    <property type="entry name" value="HAMP"/>
    <property type="match status" value="1"/>
</dbReference>
<keyword evidence="10" id="KW-0067">ATP-binding</keyword>
<dbReference type="PROSITE" id="PS50109">
    <property type="entry name" value="HIS_KIN"/>
    <property type="match status" value="1"/>
</dbReference>
<dbReference type="KEGG" id="azo:azo2402"/>
<dbReference type="Proteomes" id="UP000002588">
    <property type="component" value="Chromosome"/>
</dbReference>
<dbReference type="HOGENOM" id="CLU_000445_104_15_4"/>
<keyword evidence="7 18" id="KW-0812">Transmembrane</keyword>
<dbReference type="EMBL" id="AM406670">
    <property type="protein sequence ID" value="CAL95019.1"/>
    <property type="molecule type" value="Genomic_DNA"/>
</dbReference>
<evidence type="ECO:0000256" key="8">
    <source>
        <dbReference type="ARBA" id="ARBA00022741"/>
    </source>
</evidence>
<dbReference type="AlphaFoldDB" id="A1K864"/>
<reference evidence="23 24" key="1">
    <citation type="journal article" date="2006" name="Nat. Biotechnol.">
        <title>Complete genome of the mutualistic, N2-fixing grass endophyte Azoarcus sp. strain BH72.</title>
        <authorList>
            <person name="Krause A."/>
            <person name="Ramakumar A."/>
            <person name="Bartels D."/>
            <person name="Battistoni F."/>
            <person name="Bekel T."/>
            <person name="Boch J."/>
            <person name="Boehm M."/>
            <person name="Friedrich F."/>
            <person name="Hurek T."/>
            <person name="Krause L."/>
            <person name="Linke B."/>
            <person name="McHardy A.C."/>
            <person name="Sarkar A."/>
            <person name="Schneiker S."/>
            <person name="Syed A.A."/>
            <person name="Thauer R."/>
            <person name="Vorhoelter F.-J."/>
            <person name="Weidner S."/>
            <person name="Puehler A."/>
            <person name="Reinhold-Hurek B."/>
            <person name="Kaiser O."/>
            <person name="Goesmann A."/>
        </authorList>
    </citation>
    <scope>NUCLEOTIDE SEQUENCE [LARGE SCALE GENOMIC DNA]</scope>
    <source>
        <strain evidence="23 24">BH72</strain>
    </source>
</reference>